<organism evidence="2 3">
    <name type="scientific">Vreelandella olivaria</name>
    <dbReference type="NCBI Taxonomy" id="390919"/>
    <lineage>
        <taxon>Bacteria</taxon>
        <taxon>Pseudomonadati</taxon>
        <taxon>Pseudomonadota</taxon>
        <taxon>Gammaproteobacteria</taxon>
        <taxon>Oceanospirillales</taxon>
        <taxon>Halomonadaceae</taxon>
        <taxon>Vreelandella</taxon>
    </lineage>
</organism>
<dbReference type="Gene3D" id="3.50.50.60">
    <property type="entry name" value="FAD/NAD(P)-binding domain"/>
    <property type="match status" value="1"/>
</dbReference>
<name>A0ABN5WQR7_9GAMM</name>
<dbReference type="Proteomes" id="UP000289555">
    <property type="component" value="Chromosome"/>
</dbReference>
<dbReference type="InterPro" id="IPR036188">
    <property type="entry name" value="FAD/NAD-bd_sf"/>
</dbReference>
<evidence type="ECO:0008006" key="4">
    <source>
        <dbReference type="Google" id="ProtNLM"/>
    </source>
</evidence>
<keyword evidence="1" id="KW-0812">Transmembrane</keyword>
<gene>
    <name evidence="2" type="ORF">HORIV_17500</name>
</gene>
<evidence type="ECO:0000313" key="3">
    <source>
        <dbReference type="Proteomes" id="UP000289555"/>
    </source>
</evidence>
<keyword evidence="1" id="KW-1133">Transmembrane helix</keyword>
<dbReference type="SUPFAM" id="SSF51905">
    <property type="entry name" value="FAD/NAD(P)-binding domain"/>
    <property type="match status" value="1"/>
</dbReference>
<protein>
    <recommendedName>
        <fullName evidence="4">FAD-dependent oxidoreductase</fullName>
    </recommendedName>
</protein>
<sequence length="54" mass="5440">MGSPTGREDGQHIYDVVIVGGGQCGLVAAFALLSGGIANIRIFDRNPAGKEGPG</sequence>
<keyword evidence="1" id="KW-0472">Membrane</keyword>
<evidence type="ECO:0000313" key="2">
    <source>
        <dbReference type="EMBL" id="BBI49329.1"/>
    </source>
</evidence>
<reference evidence="3" key="1">
    <citation type="journal article" date="2019" name="Microbiol. Resour. Announc.">
        <title>Complete Genome Sequence of Halomonas olivaria, a Moderately Halophilic Bacterium Isolated from Olive Processing Effluents, Obtained by Nanopore Sequencing.</title>
        <authorList>
            <person name="Nagata S."/>
            <person name="Ii K.M."/>
            <person name="Tsukimi T."/>
            <person name="Miura M.C."/>
            <person name="Galipon J."/>
            <person name="Arakawa K."/>
        </authorList>
    </citation>
    <scope>NUCLEOTIDE SEQUENCE [LARGE SCALE GENOMIC DNA]</scope>
    <source>
        <strain evidence="3">TYRC17</strain>
    </source>
</reference>
<evidence type="ECO:0000256" key="1">
    <source>
        <dbReference type="SAM" id="Phobius"/>
    </source>
</evidence>
<dbReference type="EMBL" id="AP019416">
    <property type="protein sequence ID" value="BBI49329.1"/>
    <property type="molecule type" value="Genomic_DNA"/>
</dbReference>
<keyword evidence="3" id="KW-1185">Reference proteome</keyword>
<feature type="transmembrane region" description="Helical" evidence="1">
    <location>
        <begin position="12"/>
        <end position="33"/>
    </location>
</feature>
<proteinExistence type="predicted"/>
<accession>A0ABN5WQR7</accession>